<comment type="caution">
    <text evidence="2">The sequence shown here is derived from an EMBL/GenBank/DDBJ whole genome shotgun (WGS) entry which is preliminary data.</text>
</comment>
<organism evidence="2 3">
    <name type="scientific">Rhamnusium bicolor</name>
    <dbReference type="NCBI Taxonomy" id="1586634"/>
    <lineage>
        <taxon>Eukaryota</taxon>
        <taxon>Metazoa</taxon>
        <taxon>Ecdysozoa</taxon>
        <taxon>Arthropoda</taxon>
        <taxon>Hexapoda</taxon>
        <taxon>Insecta</taxon>
        <taxon>Pterygota</taxon>
        <taxon>Neoptera</taxon>
        <taxon>Endopterygota</taxon>
        <taxon>Coleoptera</taxon>
        <taxon>Polyphaga</taxon>
        <taxon>Cucujiformia</taxon>
        <taxon>Chrysomeloidea</taxon>
        <taxon>Cerambycidae</taxon>
        <taxon>Lepturinae</taxon>
        <taxon>Rhagiini</taxon>
        <taxon>Rhamnusium</taxon>
    </lineage>
</organism>
<evidence type="ECO:0000256" key="1">
    <source>
        <dbReference type="SAM" id="MobiDB-lite"/>
    </source>
</evidence>
<sequence length="118" mass="13559">MTELATLNLCRKYLPKEVIAKKLEKHEYIGRETHDGNFVSKWKDARDVLMLSTIHNMDKRVPPPSSKRKRKIVPPPTGHNETPAQKRRRTDENKTPKLKPAAIIAYNNDKCGIDKSDV</sequence>
<protein>
    <submittedName>
        <fullName evidence="2">Uncharacterized protein</fullName>
    </submittedName>
</protein>
<proteinExistence type="predicted"/>
<gene>
    <name evidence="2" type="ORF">NQ314_010410</name>
</gene>
<evidence type="ECO:0000313" key="3">
    <source>
        <dbReference type="Proteomes" id="UP001162156"/>
    </source>
</evidence>
<evidence type="ECO:0000313" key="2">
    <source>
        <dbReference type="EMBL" id="KAJ8941395.1"/>
    </source>
</evidence>
<reference evidence="2" key="1">
    <citation type="journal article" date="2023" name="Insect Mol. Biol.">
        <title>Genome sequencing provides insights into the evolution of gene families encoding plant cell wall-degrading enzymes in longhorned beetles.</title>
        <authorList>
            <person name="Shin N.R."/>
            <person name="Okamura Y."/>
            <person name="Kirsch R."/>
            <person name="Pauchet Y."/>
        </authorList>
    </citation>
    <scope>NUCLEOTIDE SEQUENCE</scope>
    <source>
        <strain evidence="2">RBIC_L_NR</strain>
    </source>
</reference>
<keyword evidence="3" id="KW-1185">Reference proteome</keyword>
<dbReference type="Proteomes" id="UP001162156">
    <property type="component" value="Unassembled WGS sequence"/>
</dbReference>
<accession>A0AAV8XRY7</accession>
<dbReference type="EMBL" id="JANEYF010002875">
    <property type="protein sequence ID" value="KAJ8941395.1"/>
    <property type="molecule type" value="Genomic_DNA"/>
</dbReference>
<dbReference type="AlphaFoldDB" id="A0AAV8XRY7"/>
<feature type="region of interest" description="Disordered" evidence="1">
    <location>
        <begin position="55"/>
        <end position="101"/>
    </location>
</feature>
<name>A0AAV8XRY7_9CUCU</name>